<reference evidence="1 2" key="1">
    <citation type="submission" date="2018-01" db="EMBL/GenBank/DDBJ databases">
        <title>Genome characterization of the sugarcane-associated fungus Trichoderma ghanense CCMA-1212 and their application in lignocelulose bioconversion.</title>
        <authorList>
            <person name="Steindorff A.S."/>
            <person name="Mendes T.D."/>
            <person name="Vilela E.S.D."/>
            <person name="Rodrigues D.S."/>
            <person name="Formighieri E.F."/>
            <person name="Melo I.S."/>
            <person name="Favaro L.C.L."/>
        </authorList>
    </citation>
    <scope>NUCLEOTIDE SEQUENCE [LARGE SCALE GENOMIC DNA]</scope>
    <source>
        <strain evidence="1 2">CCMA-1212</strain>
    </source>
</reference>
<keyword evidence="2" id="KW-1185">Reference proteome</keyword>
<evidence type="ECO:0000313" key="2">
    <source>
        <dbReference type="Proteomes" id="UP001642720"/>
    </source>
</evidence>
<organism evidence="1 2">
    <name type="scientific">Trichoderma ghanense</name>
    <dbReference type="NCBI Taxonomy" id="65468"/>
    <lineage>
        <taxon>Eukaryota</taxon>
        <taxon>Fungi</taxon>
        <taxon>Dikarya</taxon>
        <taxon>Ascomycota</taxon>
        <taxon>Pezizomycotina</taxon>
        <taxon>Sordariomycetes</taxon>
        <taxon>Hypocreomycetidae</taxon>
        <taxon>Hypocreales</taxon>
        <taxon>Hypocreaceae</taxon>
        <taxon>Trichoderma</taxon>
    </lineage>
</organism>
<dbReference type="RefSeq" id="XP_073563515.1">
    <property type="nucleotide sequence ID" value="XM_073697793.1"/>
</dbReference>
<evidence type="ECO:0000313" key="1">
    <source>
        <dbReference type="EMBL" id="TFB07314.1"/>
    </source>
</evidence>
<dbReference type="Proteomes" id="UP001642720">
    <property type="component" value="Unassembled WGS sequence"/>
</dbReference>
<dbReference type="EMBL" id="PPTA01000001">
    <property type="protein sequence ID" value="TFB07314.1"/>
    <property type="molecule type" value="Genomic_DNA"/>
</dbReference>
<dbReference type="GeneID" id="300572243"/>
<name>A0ABY2HFX6_9HYPO</name>
<sequence>MLNLENRFHNCTSHAKFHVLVHSEENLPQYCASNWSTHRVICIVPERALSSLSFTRYRSTVIFGNQHVEIAHMFYRDSLILIIASRAALPFIRIWLELPLSNPRCRRPRWYQARWDEALLAVASLAGAAASLRSTSPRVDASIWNLSIAFSVLAGHFSIESACHMLAKHHLHPATPQSPLKPPCKPSPFGTPPPPLAGAAAAASGPFLGAVVRAVTYRSRQTVMRGCAQLDHQPTSSSHQASPAAAPRRISVANLAGSRRDVMESELPAAFPRAILAHAMRPRFRVESPGPGLGLASCVCICICIHPGAVLLSSFDCNIA</sequence>
<gene>
    <name evidence="1" type="ORF">CCMA1212_000320</name>
</gene>
<comment type="caution">
    <text evidence="1">The sequence shown here is derived from an EMBL/GenBank/DDBJ whole genome shotgun (WGS) entry which is preliminary data.</text>
</comment>
<protein>
    <submittedName>
        <fullName evidence="1">Uncharacterized protein</fullName>
    </submittedName>
</protein>
<accession>A0ABY2HFX6</accession>
<proteinExistence type="predicted"/>